<reference evidence="1 2" key="1">
    <citation type="submission" date="2016-01" db="EMBL/GenBank/DDBJ databases">
        <title>Complete genome sequence of a soil Actinobacterium, Isoptericola dokdonensis DS-3.</title>
        <authorList>
            <person name="Kwon S.-K."/>
            <person name="Kim J.F."/>
        </authorList>
    </citation>
    <scope>NUCLEOTIDE SEQUENCE [LARGE SCALE GENOMIC DNA]</scope>
    <source>
        <strain evidence="1 2">DS-3</strain>
    </source>
</reference>
<evidence type="ECO:0000313" key="1">
    <source>
        <dbReference type="EMBL" id="ANC32798.1"/>
    </source>
</evidence>
<sequence>MSITEFLEARLDEDEKVASAADLISTGLDSPPFSTRYDELADHIVRWRPARILAEVNARRLMLDLAYEATGLDMDRDLDRALGSRERSGVAYVGDRMLRSMAMPYAGHPDYDDAWRL</sequence>
<dbReference type="PATRIC" id="fig|1300344.3.peg.3309"/>
<proteinExistence type="predicted"/>
<accession>A0A161I9W2</accession>
<evidence type="ECO:0000313" key="2">
    <source>
        <dbReference type="Proteomes" id="UP000076794"/>
    </source>
</evidence>
<protein>
    <submittedName>
        <fullName evidence="1">Uncharacterized protein</fullName>
    </submittedName>
</protein>
<dbReference type="EMBL" id="CP014209">
    <property type="protein sequence ID" value="ANC32798.1"/>
    <property type="molecule type" value="Genomic_DNA"/>
</dbReference>
<dbReference type="STRING" id="1300344.I598_3289"/>
<organism evidence="1 2">
    <name type="scientific">Isoptericola dokdonensis DS-3</name>
    <dbReference type="NCBI Taxonomy" id="1300344"/>
    <lineage>
        <taxon>Bacteria</taxon>
        <taxon>Bacillati</taxon>
        <taxon>Actinomycetota</taxon>
        <taxon>Actinomycetes</taxon>
        <taxon>Micrococcales</taxon>
        <taxon>Promicromonosporaceae</taxon>
        <taxon>Isoptericola</taxon>
    </lineage>
</organism>
<dbReference type="Pfam" id="PF19730">
    <property type="entry name" value="DUF6221"/>
    <property type="match status" value="1"/>
</dbReference>
<dbReference type="OrthoDB" id="4290974at2"/>
<dbReference type="RefSeq" id="WP_068204201.1">
    <property type="nucleotide sequence ID" value="NZ_CP014209.1"/>
</dbReference>
<dbReference type="AlphaFoldDB" id="A0A161I9W2"/>
<dbReference type="KEGG" id="ido:I598_3289"/>
<keyword evidence="2" id="KW-1185">Reference proteome</keyword>
<name>A0A161I9W2_9MICO</name>
<dbReference type="InterPro" id="IPR046193">
    <property type="entry name" value="DUF6221"/>
</dbReference>
<gene>
    <name evidence="1" type="ORF">I598_3289</name>
</gene>
<dbReference type="Proteomes" id="UP000076794">
    <property type="component" value="Chromosome"/>
</dbReference>